<evidence type="ECO:0000313" key="8">
    <source>
        <dbReference type="EMBL" id="MEH0095901.1"/>
    </source>
</evidence>
<reference evidence="8 9" key="1">
    <citation type="submission" date="2024-02" db="EMBL/GenBank/DDBJ databases">
        <title>A new putative Pannonibacter species isolated from two cases of bloodstream infections in paediatric patients.</title>
        <authorList>
            <person name="Castellana S."/>
            <person name="De Laurentiis V."/>
            <person name="Grassi M."/>
            <person name="De Leonardis F."/>
            <person name="Mosca A."/>
            <person name="De Carlo C."/>
            <person name="Sparapano E."/>
            <person name="Ronga L."/>
            <person name="Santacroce L."/>
            <person name="Chironna M."/>
            <person name="De Robertis A."/>
            <person name="Bianco A."/>
            <person name="Del Sambro L."/>
            <person name="Capozzi L."/>
            <person name="Parisi A."/>
        </authorList>
    </citation>
    <scope>NUCLEOTIDE SEQUENCE [LARGE SCALE GENOMIC DNA]</scope>
    <source>
        <strain evidence="8 9">Pt2</strain>
    </source>
</reference>
<keyword evidence="6" id="KW-0521">NADP</keyword>
<evidence type="ECO:0000256" key="3">
    <source>
        <dbReference type="ARBA" id="ARBA00012929"/>
    </source>
</evidence>
<dbReference type="SUPFAM" id="SSF51735">
    <property type="entry name" value="NAD(P)-binding Rossmann-fold domains"/>
    <property type="match status" value="1"/>
</dbReference>
<accession>A0ABU7ZKY2</accession>
<protein>
    <recommendedName>
        <fullName evidence="4 6">dTDP-4-dehydrorhamnose reductase</fullName>
        <ecNumber evidence="3 6">1.1.1.133</ecNumber>
    </recommendedName>
</protein>
<dbReference type="InterPro" id="IPR029903">
    <property type="entry name" value="RmlD-like-bd"/>
</dbReference>
<organism evidence="8 9">
    <name type="scientific">Pannonibacter anstelovis</name>
    <dbReference type="NCBI Taxonomy" id="3121537"/>
    <lineage>
        <taxon>Bacteria</taxon>
        <taxon>Pseudomonadati</taxon>
        <taxon>Pseudomonadota</taxon>
        <taxon>Alphaproteobacteria</taxon>
        <taxon>Hyphomicrobiales</taxon>
        <taxon>Stappiaceae</taxon>
        <taxon>Pannonibacter</taxon>
    </lineage>
</organism>
<comment type="similarity">
    <text evidence="2 6">Belongs to the dTDP-4-dehydrorhamnose reductase family.</text>
</comment>
<dbReference type="InterPro" id="IPR036291">
    <property type="entry name" value="NAD(P)-bd_dom_sf"/>
</dbReference>
<comment type="cofactor">
    <cofactor evidence="6">
        <name>Mg(2+)</name>
        <dbReference type="ChEBI" id="CHEBI:18420"/>
    </cofactor>
    <text evidence="6">Binds 1 Mg(2+) ion per monomer.</text>
</comment>
<comment type="pathway">
    <text evidence="1 6">Carbohydrate biosynthesis; dTDP-L-rhamnose biosynthesis.</text>
</comment>
<keyword evidence="6" id="KW-0560">Oxidoreductase</keyword>
<gene>
    <name evidence="8" type="ORF">V6L76_06545</name>
</gene>
<dbReference type="EC" id="1.1.1.133" evidence="3 6"/>
<evidence type="ECO:0000259" key="7">
    <source>
        <dbReference type="Pfam" id="PF04321"/>
    </source>
</evidence>
<dbReference type="PANTHER" id="PTHR10491">
    <property type="entry name" value="DTDP-4-DEHYDRORHAMNOSE REDUCTASE"/>
    <property type="match status" value="1"/>
</dbReference>
<feature type="domain" description="RmlD-like substrate binding" evidence="7">
    <location>
        <begin position="5"/>
        <end position="255"/>
    </location>
</feature>
<dbReference type="InterPro" id="IPR005913">
    <property type="entry name" value="dTDP_dehydrorham_reduct"/>
</dbReference>
<evidence type="ECO:0000256" key="1">
    <source>
        <dbReference type="ARBA" id="ARBA00004781"/>
    </source>
</evidence>
<dbReference type="Gene3D" id="3.40.50.720">
    <property type="entry name" value="NAD(P)-binding Rossmann-like Domain"/>
    <property type="match status" value="1"/>
</dbReference>
<comment type="catalytic activity">
    <reaction evidence="5 6">
        <text>dTDP-beta-L-rhamnose + NADP(+) = dTDP-4-dehydro-beta-L-rhamnose + NADPH + H(+)</text>
        <dbReference type="Rhea" id="RHEA:21796"/>
        <dbReference type="ChEBI" id="CHEBI:15378"/>
        <dbReference type="ChEBI" id="CHEBI:57510"/>
        <dbReference type="ChEBI" id="CHEBI:57783"/>
        <dbReference type="ChEBI" id="CHEBI:58349"/>
        <dbReference type="ChEBI" id="CHEBI:62830"/>
        <dbReference type="EC" id="1.1.1.133"/>
    </reaction>
</comment>
<keyword evidence="9" id="KW-1185">Reference proteome</keyword>
<dbReference type="RefSeq" id="WP_334250714.1">
    <property type="nucleotide sequence ID" value="NZ_JBAKBE010000003.1"/>
</dbReference>
<proteinExistence type="inferred from homology"/>
<dbReference type="EMBL" id="JBAKBE010000003">
    <property type="protein sequence ID" value="MEH0095901.1"/>
    <property type="molecule type" value="Genomic_DNA"/>
</dbReference>
<dbReference type="Pfam" id="PF04321">
    <property type="entry name" value="RmlD_sub_bind"/>
    <property type="match status" value="1"/>
</dbReference>
<comment type="function">
    <text evidence="6">Catalyzes the reduction of dTDP-6-deoxy-L-lyxo-4-hexulose to yield dTDP-L-rhamnose.</text>
</comment>
<sequence length="293" mass="32037">MKNERTLILGASGMLGSAVLRALHGRANQTVLATVRSASSFRHFTPEQQADMIANVDVLDSDALVALLNRTKPDTIINCVGLIKQQSAAKDPLVALPLNAMFPHKLARLAALAGARLVHISTDCVFSGATGSYTEESKADAEDLYGVSKHLGEVVEYDNAITLRTSIIGRELTTAYSLVDWFLAQKGEVKGFDRAIFSGLPTCELAAVIRDYVMPKPELKGLYHVSAKPISKYALLELIAAEYGKDIKIVRDEQFVIDRSLISTRFSQASGYVAPSWPELIKRMHDADFRGDK</sequence>
<evidence type="ECO:0000313" key="9">
    <source>
        <dbReference type="Proteomes" id="UP001380822"/>
    </source>
</evidence>
<evidence type="ECO:0000256" key="6">
    <source>
        <dbReference type="RuleBase" id="RU364082"/>
    </source>
</evidence>
<name>A0ABU7ZKY2_9HYPH</name>
<comment type="caution">
    <text evidence="8">The sequence shown here is derived from an EMBL/GenBank/DDBJ whole genome shotgun (WGS) entry which is preliminary data.</text>
</comment>
<evidence type="ECO:0000256" key="5">
    <source>
        <dbReference type="ARBA" id="ARBA00048200"/>
    </source>
</evidence>
<evidence type="ECO:0000256" key="2">
    <source>
        <dbReference type="ARBA" id="ARBA00010944"/>
    </source>
</evidence>
<evidence type="ECO:0000256" key="4">
    <source>
        <dbReference type="ARBA" id="ARBA00017099"/>
    </source>
</evidence>
<dbReference type="PANTHER" id="PTHR10491:SF4">
    <property type="entry name" value="METHIONINE ADENOSYLTRANSFERASE 2 SUBUNIT BETA"/>
    <property type="match status" value="1"/>
</dbReference>
<dbReference type="Proteomes" id="UP001380822">
    <property type="component" value="Unassembled WGS sequence"/>
</dbReference>
<dbReference type="CDD" id="cd05254">
    <property type="entry name" value="dTDP_HR_like_SDR_e"/>
    <property type="match status" value="1"/>
</dbReference>